<dbReference type="GO" id="GO:0046872">
    <property type="term" value="F:metal ion binding"/>
    <property type="evidence" value="ECO:0007669"/>
    <property type="project" value="UniProtKB-KW"/>
</dbReference>
<dbReference type="InterPro" id="IPR017896">
    <property type="entry name" value="4Fe4S_Fe-S-bd"/>
</dbReference>
<dbReference type="PANTHER" id="PTHR43534">
    <property type="entry name" value="MIND SUPERFAMILY P-LOOP ATPASE CONTAINING AN INSERTED FERREDOXIN DOMAIN"/>
    <property type="match status" value="1"/>
</dbReference>
<dbReference type="EMBL" id="FQXN01000001">
    <property type="protein sequence ID" value="SHH18409.1"/>
    <property type="molecule type" value="Genomic_DNA"/>
</dbReference>
<protein>
    <submittedName>
        <fullName evidence="5">MinD superfamily P-loop ATPase, contains an inserted ferredoxin domain</fullName>
    </submittedName>
</protein>
<reference evidence="6" key="1">
    <citation type="submission" date="2016-11" db="EMBL/GenBank/DDBJ databases">
        <authorList>
            <person name="Varghese N."/>
            <person name="Submissions S."/>
        </authorList>
    </citation>
    <scope>NUCLEOTIDE SEQUENCE [LARGE SCALE GENOMIC DNA]</scope>
    <source>
        <strain evidence="6">DSM 15807</strain>
    </source>
</reference>
<dbReference type="Proteomes" id="UP000242592">
    <property type="component" value="Unassembled WGS sequence"/>
</dbReference>
<keyword evidence="1" id="KW-0479">Metal-binding</keyword>
<dbReference type="InterPro" id="IPR027417">
    <property type="entry name" value="P-loop_NTPase"/>
</dbReference>
<gene>
    <name evidence="5" type="ORF">SAMN02745199_0186</name>
</gene>
<dbReference type="CDD" id="cd03110">
    <property type="entry name" value="SIMIBI_bact_arch"/>
    <property type="match status" value="1"/>
</dbReference>
<keyword evidence="2" id="KW-0408">Iron</keyword>
<evidence type="ECO:0000256" key="2">
    <source>
        <dbReference type="ARBA" id="ARBA00023004"/>
    </source>
</evidence>
<name>A0A1M5QXG0_9BACT</name>
<evidence type="ECO:0000313" key="5">
    <source>
        <dbReference type="EMBL" id="SHH18409.1"/>
    </source>
</evidence>
<sequence length="293" mass="32171">MKQIAIVSGKGGTGKTTLSSSLGILFDNAILADCDVDAANLNLMFNSKVLEEHEYYGGKKAIIDHEKCNNCGICKKVCRFEAIVFDGSYKVDPYACEGCNACVISCPQNAIKLEESLSGKFYYSTSETKNIVHGNLTPGEETSGGLVAEVRKLAIEKSKNLNKEIVLIDGAPGIGCPATSSIAATYFVIIVTEPTLSGIHDLKRIIDTVRHFKRDFAIVINKYDINEEISKEIESFCRKENISILGKIPFDETVENAILESKPIVTFKDSKAAKAIMEIYKKLIKIIKKEEKA</sequence>
<dbReference type="GO" id="GO:0051536">
    <property type="term" value="F:iron-sulfur cluster binding"/>
    <property type="evidence" value="ECO:0007669"/>
    <property type="project" value="UniProtKB-KW"/>
</dbReference>
<dbReference type="OrthoDB" id="9794954at2"/>
<feature type="domain" description="4Fe-4S ferredoxin-type" evidence="4">
    <location>
        <begin position="59"/>
        <end position="86"/>
    </location>
</feature>
<keyword evidence="6" id="KW-1185">Reference proteome</keyword>
<dbReference type="PROSITE" id="PS00198">
    <property type="entry name" value="4FE4S_FER_1"/>
    <property type="match status" value="1"/>
</dbReference>
<feature type="domain" description="4Fe-4S ferredoxin-type" evidence="4">
    <location>
        <begin position="87"/>
        <end position="116"/>
    </location>
</feature>
<keyword evidence="3" id="KW-0411">Iron-sulfur</keyword>
<dbReference type="PROSITE" id="PS51379">
    <property type="entry name" value="4FE4S_FER_2"/>
    <property type="match status" value="2"/>
</dbReference>
<dbReference type="Pfam" id="PF00037">
    <property type="entry name" value="Fer4"/>
    <property type="match status" value="2"/>
</dbReference>
<dbReference type="InterPro" id="IPR002586">
    <property type="entry name" value="CobQ/CobB/MinD/ParA_Nub-bd_dom"/>
</dbReference>
<evidence type="ECO:0000256" key="3">
    <source>
        <dbReference type="ARBA" id="ARBA00023014"/>
    </source>
</evidence>
<dbReference type="Gene3D" id="3.40.50.300">
    <property type="entry name" value="P-loop containing nucleotide triphosphate hydrolases"/>
    <property type="match status" value="1"/>
</dbReference>
<evidence type="ECO:0000256" key="1">
    <source>
        <dbReference type="ARBA" id="ARBA00022723"/>
    </source>
</evidence>
<dbReference type="AlphaFoldDB" id="A0A1M5QXG0"/>
<evidence type="ECO:0000313" key="6">
    <source>
        <dbReference type="Proteomes" id="UP000242592"/>
    </source>
</evidence>
<organism evidence="5 6">
    <name type="scientific">Thermosipho atlanticus DSM 15807</name>
    <dbReference type="NCBI Taxonomy" id="1123380"/>
    <lineage>
        <taxon>Bacteria</taxon>
        <taxon>Thermotogati</taxon>
        <taxon>Thermotogota</taxon>
        <taxon>Thermotogae</taxon>
        <taxon>Thermotogales</taxon>
        <taxon>Fervidobacteriaceae</taxon>
        <taxon>Thermosipho</taxon>
    </lineage>
</organism>
<evidence type="ECO:0000259" key="4">
    <source>
        <dbReference type="PROSITE" id="PS51379"/>
    </source>
</evidence>
<dbReference type="PANTHER" id="PTHR43534:SF1">
    <property type="entry name" value="4FE-4S CLUSTER CONTAINING PARA FAMILY ATPASE PROTEIN"/>
    <property type="match status" value="1"/>
</dbReference>
<dbReference type="RefSeq" id="WP_073071130.1">
    <property type="nucleotide sequence ID" value="NZ_FQXN01000001.1"/>
</dbReference>
<dbReference type="SUPFAM" id="SSF52540">
    <property type="entry name" value="P-loop containing nucleoside triphosphate hydrolases"/>
    <property type="match status" value="1"/>
</dbReference>
<dbReference type="InterPro" id="IPR017900">
    <property type="entry name" value="4Fe4S_Fe_S_CS"/>
</dbReference>
<proteinExistence type="predicted"/>
<dbReference type="STRING" id="1123380.SAMN02745199_0186"/>
<accession>A0A1M5QXG0</accession>
<dbReference type="Gene3D" id="3.30.70.20">
    <property type="match status" value="1"/>
</dbReference>
<dbReference type="Pfam" id="PF01656">
    <property type="entry name" value="CbiA"/>
    <property type="match status" value="1"/>
</dbReference>